<dbReference type="Gene3D" id="1.25.40.10">
    <property type="entry name" value="Tetratricopeptide repeat domain"/>
    <property type="match status" value="1"/>
</dbReference>
<dbReference type="PANTHER" id="PTHR45138:SF9">
    <property type="entry name" value="DIGUANYLATE CYCLASE DGCM-RELATED"/>
    <property type="match status" value="1"/>
</dbReference>
<dbReference type="Gene3D" id="3.40.1010.10">
    <property type="entry name" value="Cobalt-precorrin-4 Transmethylase, Domain 1"/>
    <property type="match status" value="1"/>
</dbReference>
<dbReference type="GO" id="GO:0005886">
    <property type="term" value="C:plasma membrane"/>
    <property type="evidence" value="ECO:0007669"/>
    <property type="project" value="TreeGrafter"/>
</dbReference>
<evidence type="ECO:0000256" key="1">
    <source>
        <dbReference type="ARBA" id="ARBA00012528"/>
    </source>
</evidence>
<evidence type="ECO:0000256" key="3">
    <source>
        <dbReference type="SAM" id="SignalP"/>
    </source>
</evidence>
<evidence type="ECO:0000256" key="2">
    <source>
        <dbReference type="ARBA" id="ARBA00034247"/>
    </source>
</evidence>
<dbReference type="InterPro" id="IPR000160">
    <property type="entry name" value="GGDEF_dom"/>
</dbReference>
<dbReference type="OrthoDB" id="1459304at2"/>
<dbReference type="GO" id="GO:1902201">
    <property type="term" value="P:negative regulation of bacterial-type flagellum-dependent cell motility"/>
    <property type="evidence" value="ECO:0007669"/>
    <property type="project" value="TreeGrafter"/>
</dbReference>
<dbReference type="SMART" id="SM00267">
    <property type="entry name" value="GGDEF"/>
    <property type="match status" value="1"/>
</dbReference>
<dbReference type="Pfam" id="PF00590">
    <property type="entry name" value="TP_methylase"/>
    <property type="match status" value="1"/>
</dbReference>
<protein>
    <recommendedName>
        <fullName evidence="1">diguanylate cyclase</fullName>
        <ecNumber evidence="1">2.7.7.65</ecNumber>
    </recommendedName>
</protein>
<proteinExistence type="predicted"/>
<keyword evidence="3" id="KW-0732">Signal</keyword>
<dbReference type="InterPro" id="IPR000878">
    <property type="entry name" value="4pyrrol_Mease"/>
</dbReference>
<evidence type="ECO:0000313" key="5">
    <source>
        <dbReference type="EMBL" id="TDK28394.1"/>
    </source>
</evidence>
<accession>A0A4R5U444</accession>
<dbReference type="SUPFAM" id="SSF53790">
    <property type="entry name" value="Tetrapyrrole methylase"/>
    <property type="match status" value="1"/>
</dbReference>
<dbReference type="InterPro" id="IPR043128">
    <property type="entry name" value="Rev_trsase/Diguanyl_cyclase"/>
</dbReference>
<dbReference type="EC" id="2.7.7.65" evidence="1"/>
<dbReference type="GO" id="GO:0043709">
    <property type="term" value="P:cell adhesion involved in single-species biofilm formation"/>
    <property type="evidence" value="ECO:0007669"/>
    <property type="project" value="TreeGrafter"/>
</dbReference>
<keyword evidence="6" id="KW-1185">Reference proteome</keyword>
<dbReference type="CDD" id="cd01949">
    <property type="entry name" value="GGDEF"/>
    <property type="match status" value="1"/>
</dbReference>
<gene>
    <name evidence="5" type="ORF">E2F46_00420</name>
</gene>
<dbReference type="PANTHER" id="PTHR45138">
    <property type="entry name" value="REGULATORY COMPONENTS OF SENSORY TRANSDUCTION SYSTEM"/>
    <property type="match status" value="1"/>
</dbReference>
<dbReference type="InterPro" id="IPR035996">
    <property type="entry name" value="4pyrrol_Methylase_sf"/>
</dbReference>
<evidence type="ECO:0000313" key="6">
    <source>
        <dbReference type="Proteomes" id="UP000294796"/>
    </source>
</evidence>
<dbReference type="InterPro" id="IPR029787">
    <property type="entry name" value="Nucleotide_cyclase"/>
</dbReference>
<dbReference type="NCBIfam" id="TIGR00254">
    <property type="entry name" value="GGDEF"/>
    <property type="match status" value="1"/>
</dbReference>
<dbReference type="PROSITE" id="PS50887">
    <property type="entry name" value="GGDEF"/>
    <property type="match status" value="1"/>
</dbReference>
<sequence>MHRFRSIVLLVMALSAAPASADDALESAIAEVERLAVTAHWRESNAGIEALHPRRGAMSDHQRHRIDYVASRNRALAGDHLGALEDLGRLLQQAVEPDLHVRAYTTAISVAANVEDWPLAFRWLGQALERMPEASAPAASRVHGVASYLLVLAGESNIARFHATRALAMAEAEGAIRETCLALSEMGLVEDHAGNYREAERWRRRQIDACGKAGDPVFTAIGHYGVGKMLNRQGRHAEALVQTRRALEVHGKSGYLSGTWGARMVVAESLIASGGDLDEAGHLLAGALDYYREEGIHFAIAEAEEHMARLAEARDDLPEAVRYYQLAMASQAAAERDVRERRVAYLQLEFDTRVKEQQIALLEAEAEVAALQASATRRRQWLLAAGMGGLLATALLLTGLLRRSFLERKRYRWQSEHDSLTGLYNYQQLRKLGEQAFQQARTRAAAFTAIVADIDRFKDVNDRHGHAAGDEALRSLGGWITGVVGDAGIAGRSGGDEFSILLEADAAAAEVLLQRLRDRVEPITVFGQTVHFSISAGTCQSNGDIDSLEELIHEADQALYRAKQQGRDRVVHASGEPRAASRGASLVVVGSGIDFGRHASERCLSEIREAEVVFCLVDPFALAMIRGIHPDAIDLGVHYATGKDRRETYRGMDAAIMQALHAGHRVCAVFYGHPGVFADVPHAVVRKAREAGIPARMEPGVSSEACLYADLGIDPGRWGVQSMEATQFLVHDRRPDPAGLLLLWQVALSGDLACTRFHAEREGLQSLVDKLLHCYPPDHQVILYEAARLPIETFRAERVALRDLPEARYQEYTTLVVPPLHREGGVAEDAARAAFA</sequence>
<comment type="caution">
    <text evidence="5">The sequence shown here is derived from an EMBL/GenBank/DDBJ whole genome shotgun (WGS) entry which is preliminary data.</text>
</comment>
<feature type="signal peptide" evidence="3">
    <location>
        <begin position="1"/>
        <end position="21"/>
    </location>
</feature>
<dbReference type="GO" id="GO:0008168">
    <property type="term" value="F:methyltransferase activity"/>
    <property type="evidence" value="ECO:0007669"/>
    <property type="project" value="InterPro"/>
</dbReference>
<dbReference type="EMBL" id="SMTF01000001">
    <property type="protein sequence ID" value="TDK28394.1"/>
    <property type="molecule type" value="Genomic_DNA"/>
</dbReference>
<feature type="domain" description="GGDEF" evidence="4">
    <location>
        <begin position="445"/>
        <end position="575"/>
    </location>
</feature>
<dbReference type="SUPFAM" id="SSF48452">
    <property type="entry name" value="TPR-like"/>
    <property type="match status" value="1"/>
</dbReference>
<evidence type="ECO:0000259" key="4">
    <source>
        <dbReference type="PROSITE" id="PS50887"/>
    </source>
</evidence>
<dbReference type="InterPro" id="IPR014777">
    <property type="entry name" value="4pyrrole_Mease_sub1"/>
</dbReference>
<dbReference type="Pfam" id="PF00990">
    <property type="entry name" value="GGDEF"/>
    <property type="match status" value="1"/>
</dbReference>
<comment type="catalytic activity">
    <reaction evidence="2">
        <text>2 GTP = 3',3'-c-di-GMP + 2 diphosphate</text>
        <dbReference type="Rhea" id="RHEA:24898"/>
        <dbReference type="ChEBI" id="CHEBI:33019"/>
        <dbReference type="ChEBI" id="CHEBI:37565"/>
        <dbReference type="ChEBI" id="CHEBI:58805"/>
        <dbReference type="EC" id="2.7.7.65"/>
    </reaction>
</comment>
<dbReference type="InterPro" id="IPR050469">
    <property type="entry name" value="Diguanylate_Cyclase"/>
</dbReference>
<dbReference type="GO" id="GO:0052621">
    <property type="term" value="F:diguanylate cyclase activity"/>
    <property type="evidence" value="ECO:0007669"/>
    <property type="project" value="UniProtKB-EC"/>
</dbReference>
<dbReference type="Gene3D" id="3.30.70.270">
    <property type="match status" value="1"/>
</dbReference>
<dbReference type="RefSeq" id="WP_133320216.1">
    <property type="nucleotide sequence ID" value="NZ_SMTF01000001.1"/>
</dbReference>
<feature type="chain" id="PRO_5020962669" description="diguanylate cyclase" evidence="3">
    <location>
        <begin position="22"/>
        <end position="836"/>
    </location>
</feature>
<dbReference type="Proteomes" id="UP000294796">
    <property type="component" value="Unassembled WGS sequence"/>
</dbReference>
<organism evidence="5 6">
    <name type="scientific">Luteimonas aestuarii</name>
    <dbReference type="NCBI Taxonomy" id="453837"/>
    <lineage>
        <taxon>Bacteria</taxon>
        <taxon>Pseudomonadati</taxon>
        <taxon>Pseudomonadota</taxon>
        <taxon>Gammaproteobacteria</taxon>
        <taxon>Lysobacterales</taxon>
        <taxon>Lysobacteraceae</taxon>
        <taxon>Luteimonas</taxon>
    </lineage>
</organism>
<dbReference type="SUPFAM" id="SSF55073">
    <property type="entry name" value="Nucleotide cyclase"/>
    <property type="match status" value="1"/>
</dbReference>
<name>A0A4R5U444_9GAMM</name>
<dbReference type="AlphaFoldDB" id="A0A4R5U444"/>
<dbReference type="CDD" id="cd19916">
    <property type="entry name" value="OphMA_like"/>
    <property type="match status" value="1"/>
</dbReference>
<reference evidence="5 6" key="1">
    <citation type="submission" date="2019-03" db="EMBL/GenBank/DDBJ databases">
        <title>Luteimonas zhaokaii sp.nov., isolated from the rectal contents of Plateau pika in Yushu, Qinghai Province, China.</title>
        <authorList>
            <person name="Zhang G."/>
        </authorList>
    </citation>
    <scope>NUCLEOTIDE SEQUENCE [LARGE SCALE GENOMIC DNA]</scope>
    <source>
        <strain evidence="5 6">B9</strain>
    </source>
</reference>
<dbReference type="InterPro" id="IPR011990">
    <property type="entry name" value="TPR-like_helical_dom_sf"/>
</dbReference>